<gene>
    <name evidence="2" type="primary">ORF1</name>
    <name evidence="2" type="ORF">EVAR_84588_1</name>
</gene>
<name>A0A4C1ZEF8_EUMVA</name>
<sequence length="188" mass="20315">MRSRKTSYLNISRFNQYVAYKAASTSPIDLVLVSVTAEANDKATKATFFKIRSICPLSGVKAEQPCKRALPGQCHNCQSYGHSFRHCFNPARCVECLGNHGTAQCTCNKGTDGRPTCILSKQKGHTANYLECPRAPKKAPPPEKAVPHRAPARAVSSTLSYARAAAGPRSVPTVGKQHQTSAADEQTI</sequence>
<evidence type="ECO:0000313" key="3">
    <source>
        <dbReference type="Proteomes" id="UP000299102"/>
    </source>
</evidence>
<feature type="compositionally biased region" description="Polar residues" evidence="1">
    <location>
        <begin position="176"/>
        <end position="188"/>
    </location>
</feature>
<proteinExistence type="predicted"/>
<accession>A0A4C1ZEF8</accession>
<organism evidence="2 3">
    <name type="scientific">Eumeta variegata</name>
    <name type="common">Bagworm moth</name>
    <name type="synonym">Eumeta japonica</name>
    <dbReference type="NCBI Taxonomy" id="151549"/>
    <lineage>
        <taxon>Eukaryota</taxon>
        <taxon>Metazoa</taxon>
        <taxon>Ecdysozoa</taxon>
        <taxon>Arthropoda</taxon>
        <taxon>Hexapoda</taxon>
        <taxon>Insecta</taxon>
        <taxon>Pterygota</taxon>
        <taxon>Neoptera</taxon>
        <taxon>Endopterygota</taxon>
        <taxon>Lepidoptera</taxon>
        <taxon>Glossata</taxon>
        <taxon>Ditrysia</taxon>
        <taxon>Tineoidea</taxon>
        <taxon>Psychidae</taxon>
        <taxon>Oiketicinae</taxon>
        <taxon>Eumeta</taxon>
    </lineage>
</organism>
<dbReference type="Proteomes" id="UP000299102">
    <property type="component" value="Unassembled WGS sequence"/>
</dbReference>
<reference evidence="2 3" key="1">
    <citation type="journal article" date="2019" name="Commun. Biol.">
        <title>The bagworm genome reveals a unique fibroin gene that provides high tensile strength.</title>
        <authorList>
            <person name="Kono N."/>
            <person name="Nakamura H."/>
            <person name="Ohtoshi R."/>
            <person name="Tomita M."/>
            <person name="Numata K."/>
            <person name="Arakawa K."/>
        </authorList>
    </citation>
    <scope>NUCLEOTIDE SEQUENCE [LARGE SCALE GENOMIC DNA]</scope>
</reference>
<evidence type="ECO:0000256" key="1">
    <source>
        <dbReference type="SAM" id="MobiDB-lite"/>
    </source>
</evidence>
<dbReference type="EMBL" id="BGZK01001759">
    <property type="protein sequence ID" value="GBP85772.1"/>
    <property type="molecule type" value="Genomic_DNA"/>
</dbReference>
<keyword evidence="3" id="KW-1185">Reference proteome</keyword>
<protein>
    <submittedName>
        <fullName evidence="2">Nucleic-acid-binding protein from transposon X-element</fullName>
    </submittedName>
</protein>
<comment type="caution">
    <text evidence="2">The sequence shown here is derived from an EMBL/GenBank/DDBJ whole genome shotgun (WGS) entry which is preliminary data.</text>
</comment>
<feature type="region of interest" description="Disordered" evidence="1">
    <location>
        <begin position="132"/>
        <end position="188"/>
    </location>
</feature>
<dbReference type="OrthoDB" id="8123886at2759"/>
<evidence type="ECO:0000313" key="2">
    <source>
        <dbReference type="EMBL" id="GBP85772.1"/>
    </source>
</evidence>
<dbReference type="AlphaFoldDB" id="A0A4C1ZEF8"/>